<dbReference type="InterPro" id="IPR013154">
    <property type="entry name" value="ADH-like_N"/>
</dbReference>
<keyword evidence="5" id="KW-1185">Reference proteome</keyword>
<dbReference type="Gene3D" id="3.40.50.720">
    <property type="entry name" value="NAD(P)-binding Rossmann-like Domain"/>
    <property type="match status" value="1"/>
</dbReference>
<dbReference type="SMART" id="SM00829">
    <property type="entry name" value="PKS_ER"/>
    <property type="match status" value="1"/>
</dbReference>
<dbReference type="InterPro" id="IPR036291">
    <property type="entry name" value="NAD(P)-bd_dom_sf"/>
</dbReference>
<evidence type="ECO:0000256" key="2">
    <source>
        <dbReference type="ARBA" id="ARBA00023002"/>
    </source>
</evidence>
<dbReference type="RefSeq" id="WP_222988865.1">
    <property type="nucleotide sequence ID" value="NZ_JAINVV010000003.1"/>
</dbReference>
<dbReference type="Pfam" id="PF00107">
    <property type="entry name" value="ADH_zinc_N"/>
    <property type="match status" value="1"/>
</dbReference>
<keyword evidence="1" id="KW-0521">NADP</keyword>
<dbReference type="Proteomes" id="UP000706039">
    <property type="component" value="Unassembled WGS sequence"/>
</dbReference>
<reference evidence="4 5" key="1">
    <citation type="submission" date="2021-08" db="EMBL/GenBank/DDBJ databases">
        <authorList>
            <person name="Tuo L."/>
        </authorList>
    </citation>
    <scope>NUCLEOTIDE SEQUENCE [LARGE SCALE GENOMIC DNA]</scope>
    <source>
        <strain evidence="4 5">JCM 31229</strain>
    </source>
</reference>
<evidence type="ECO:0000313" key="4">
    <source>
        <dbReference type="EMBL" id="MBY8821779.1"/>
    </source>
</evidence>
<evidence type="ECO:0000256" key="1">
    <source>
        <dbReference type="ARBA" id="ARBA00022857"/>
    </source>
</evidence>
<dbReference type="SUPFAM" id="SSF50129">
    <property type="entry name" value="GroES-like"/>
    <property type="match status" value="1"/>
</dbReference>
<dbReference type="EMBL" id="JAINVV010000003">
    <property type="protein sequence ID" value="MBY8821779.1"/>
    <property type="molecule type" value="Genomic_DNA"/>
</dbReference>
<protein>
    <submittedName>
        <fullName evidence="4">Zinc-dependent alcohol dehydrogenase family protein</fullName>
    </submittedName>
</protein>
<evidence type="ECO:0000313" key="5">
    <source>
        <dbReference type="Proteomes" id="UP000706039"/>
    </source>
</evidence>
<dbReference type="CDD" id="cd08268">
    <property type="entry name" value="MDR2"/>
    <property type="match status" value="1"/>
</dbReference>
<dbReference type="PANTHER" id="PTHR48106:SF18">
    <property type="entry name" value="QUINONE OXIDOREDUCTASE PIG3"/>
    <property type="match status" value="1"/>
</dbReference>
<proteinExistence type="predicted"/>
<organism evidence="4 5">
    <name type="scientific">Sphingomonas colocasiae</name>
    <dbReference type="NCBI Taxonomy" id="1848973"/>
    <lineage>
        <taxon>Bacteria</taxon>
        <taxon>Pseudomonadati</taxon>
        <taxon>Pseudomonadota</taxon>
        <taxon>Alphaproteobacteria</taxon>
        <taxon>Sphingomonadales</taxon>
        <taxon>Sphingomonadaceae</taxon>
        <taxon>Sphingomonas</taxon>
    </lineage>
</organism>
<comment type="caution">
    <text evidence="4">The sequence shown here is derived from an EMBL/GenBank/DDBJ whole genome shotgun (WGS) entry which is preliminary data.</text>
</comment>
<sequence>MGDFRALRFHALGDPVEVLAIDRIGHAPLGTGEVRIQVAAFALNRADWLFTRGEHYSLPRLPSRIGSECAGTVVAVGTDVDPALVGRRVCTVPFHNADYGVQGEFATVPQAYLAPWPEDLTAEQAAAAWMQYLTAWFALIGVADIGPGDHVLIPAASSSAGLAAIQLARRRGAGVIATTRSPDKVEMIRAVGADVVLVVGDGDDLAARILTETGGKGVRVVFDPVGGPFVAAYLDALADDARIFIYGVLSGGATELDIVRLVRHAAVVHPYSMFNHVRHPEQLARAIAWIEAEIAAGLRPVIDTVVPFDDAIQAYRRLDSQEQIGKILVGIA</sequence>
<dbReference type="InterPro" id="IPR011032">
    <property type="entry name" value="GroES-like_sf"/>
</dbReference>
<dbReference type="SUPFAM" id="SSF51735">
    <property type="entry name" value="NAD(P)-binding Rossmann-fold domains"/>
    <property type="match status" value="1"/>
</dbReference>
<keyword evidence="2" id="KW-0560">Oxidoreductase</keyword>
<dbReference type="InterPro" id="IPR020843">
    <property type="entry name" value="ER"/>
</dbReference>
<evidence type="ECO:0000259" key="3">
    <source>
        <dbReference type="SMART" id="SM00829"/>
    </source>
</evidence>
<feature type="domain" description="Enoyl reductase (ER)" evidence="3">
    <location>
        <begin position="14"/>
        <end position="329"/>
    </location>
</feature>
<dbReference type="InterPro" id="IPR013149">
    <property type="entry name" value="ADH-like_C"/>
</dbReference>
<name>A0ABS7PLD0_9SPHN</name>
<dbReference type="Pfam" id="PF08240">
    <property type="entry name" value="ADH_N"/>
    <property type="match status" value="1"/>
</dbReference>
<dbReference type="PANTHER" id="PTHR48106">
    <property type="entry name" value="QUINONE OXIDOREDUCTASE PIG3-RELATED"/>
    <property type="match status" value="1"/>
</dbReference>
<accession>A0ABS7PLD0</accession>
<gene>
    <name evidence="4" type="ORF">K7G82_05720</name>
</gene>
<dbReference type="Gene3D" id="3.90.180.10">
    <property type="entry name" value="Medium-chain alcohol dehydrogenases, catalytic domain"/>
    <property type="match status" value="1"/>
</dbReference>